<gene>
    <name evidence="2" type="ORF">PAB1747</name>
</gene>
<evidence type="ECO:0000256" key="1">
    <source>
        <dbReference type="SAM" id="Phobius"/>
    </source>
</evidence>
<name>Q9V070_PYRAB</name>
<feature type="transmembrane region" description="Helical" evidence="1">
    <location>
        <begin position="132"/>
        <end position="154"/>
    </location>
</feature>
<dbReference type="EMBL" id="AJ248285">
    <property type="protein sequence ID" value="CAB49835.1"/>
    <property type="molecule type" value="Genomic_DNA"/>
</dbReference>
<proteinExistence type="predicted"/>
<feature type="transmembrane region" description="Helical" evidence="1">
    <location>
        <begin position="12"/>
        <end position="34"/>
    </location>
</feature>
<protein>
    <submittedName>
        <fullName evidence="2">Uncharacterized protein</fullName>
    </submittedName>
</protein>
<dbReference type="AlphaFoldDB" id="Q9V070"/>
<sequence length="269" mass="30114">MSGPKMKSGKRLIIEAVMVPLIAWVVIWTFLYIHPISNIQRENFNVPWLITSIVSLFLVLAFIILVLKKRLRKTGYINLKFKELPKVLEQVNSEIINDLTSGIFRAILIWGAFSSVVLINGPEKGITLAIDYALVFITVGLLLIASMAILLMDVPSMLYESLTGKRFSPVFKEVLLISLVSGSFLILLGFIFQHLGTSGIKAFNSLLKFHVNVNLYKNLLLLSALNALYGLTGIFILPRKRKLGLLMLLLISLALIPLVIKIFIQLHSL</sequence>
<organism evidence="2 3">
    <name type="scientific">Pyrococcus abyssi (strain GE5 / Orsay)</name>
    <dbReference type="NCBI Taxonomy" id="272844"/>
    <lineage>
        <taxon>Archaea</taxon>
        <taxon>Methanobacteriati</taxon>
        <taxon>Methanobacteriota</taxon>
        <taxon>Thermococci</taxon>
        <taxon>Thermococcales</taxon>
        <taxon>Thermococcaceae</taxon>
        <taxon>Pyrococcus</taxon>
    </lineage>
</organism>
<keyword evidence="1" id="KW-1133">Transmembrane helix</keyword>
<reference evidence="2 3" key="1">
    <citation type="journal article" date="2003" name="Mol. Microbiol.">
        <title>An integrated analysis of the genome of the hyperthermophilic archaeon Pyrococcus abyssi.</title>
        <authorList>
            <person name="Cohen G."/>
            <person name="Barbe V."/>
            <person name="Flament D."/>
            <person name="Galperin M."/>
            <person name="Heilig R."/>
            <person name="Ripp R."/>
            <person name="Lecompte O."/>
            <person name="Prieur D."/>
            <person name="Poch O."/>
            <person name="Quellerou J."/>
            <person name="Thierry J.C."/>
            <person name="Van der Oost J."/>
            <person name="Weissenbach J."/>
            <person name="Zivanovic Y."/>
            <person name="Forterre P."/>
        </authorList>
    </citation>
    <scope>NUCLEOTIDE SEQUENCE [LARGE SCALE GENOMIC DNA]</scope>
    <source>
        <strain evidence="3">GE5 / Orsay</strain>
    </source>
</reference>
<evidence type="ECO:0000313" key="2">
    <source>
        <dbReference type="EMBL" id="CAB49835.1"/>
    </source>
</evidence>
<evidence type="ECO:0000313" key="3">
    <source>
        <dbReference type="Proteomes" id="UP000000810"/>
    </source>
</evidence>
<dbReference type="STRING" id="272844.PAB1747"/>
<feature type="transmembrane region" description="Helical" evidence="1">
    <location>
        <begin position="215"/>
        <end position="237"/>
    </location>
</feature>
<keyword evidence="1" id="KW-0472">Membrane</keyword>
<feature type="transmembrane region" description="Helical" evidence="1">
    <location>
        <begin position="244"/>
        <end position="264"/>
    </location>
</feature>
<accession>Q9V070</accession>
<keyword evidence="3" id="KW-1185">Reference proteome</keyword>
<dbReference type="HOGENOM" id="CLU_1056110_0_0_2"/>
<feature type="transmembrane region" description="Helical" evidence="1">
    <location>
        <begin position="46"/>
        <end position="67"/>
    </location>
</feature>
<feature type="transmembrane region" description="Helical" evidence="1">
    <location>
        <begin position="174"/>
        <end position="195"/>
    </location>
</feature>
<feature type="transmembrane region" description="Helical" evidence="1">
    <location>
        <begin position="102"/>
        <end position="120"/>
    </location>
</feature>
<dbReference type="eggNOG" id="arCOG07090">
    <property type="taxonomic scope" value="Archaea"/>
</dbReference>
<dbReference type="PIR" id="B75140">
    <property type="entry name" value="B75140"/>
</dbReference>
<dbReference type="PATRIC" id="fig|272844.11.peg.975"/>
<keyword evidence="1" id="KW-0812">Transmembrane</keyword>
<dbReference type="KEGG" id="pab:PAB1747"/>
<dbReference type="Proteomes" id="UP000000810">
    <property type="component" value="Chromosome"/>
</dbReference>